<evidence type="ECO:0000313" key="2">
    <source>
        <dbReference type="EMBL" id="RHJ88668.1"/>
    </source>
</evidence>
<dbReference type="RefSeq" id="WP_067543182.1">
    <property type="nucleotide sequence ID" value="NZ_AP025567.1"/>
</dbReference>
<protein>
    <submittedName>
        <fullName evidence="2">YlmC/YmxH family sporulation protein</fullName>
    </submittedName>
</protein>
<reference evidence="2 3" key="1">
    <citation type="submission" date="2018-08" db="EMBL/GenBank/DDBJ databases">
        <title>A genome reference for cultivated species of the human gut microbiota.</title>
        <authorList>
            <person name="Zou Y."/>
            <person name="Xue W."/>
            <person name="Luo G."/>
        </authorList>
    </citation>
    <scope>NUCLEOTIDE SEQUENCE [LARGE SCALE GENOMIC DNA]</scope>
    <source>
        <strain evidence="2 3">AM07-24</strain>
    </source>
</reference>
<sequence>MLSTDKLKNKEVINIHDGRSLGFIYDIEVNLEAGTIDGIVIPAEKGIFRFFGSREDDFVIKWDRIRTIGDDVVLVDLDTF</sequence>
<dbReference type="PANTHER" id="PTHR40061:SF1">
    <property type="entry name" value="SPORULATION PROTEIN YLMC-RELATED"/>
    <property type="match status" value="1"/>
</dbReference>
<gene>
    <name evidence="2" type="ORF">DW099_09835</name>
</gene>
<dbReference type="OrthoDB" id="6024937at2"/>
<name>A0A415E4X6_9FIRM</name>
<dbReference type="InterPro" id="IPR011033">
    <property type="entry name" value="PRC_barrel-like_sf"/>
</dbReference>
<dbReference type="AlphaFoldDB" id="A0A415E4X6"/>
<comment type="caution">
    <text evidence="2">The sequence shown here is derived from an EMBL/GenBank/DDBJ whole genome shotgun (WGS) entry which is preliminary data.</text>
</comment>
<dbReference type="Gene3D" id="2.30.30.240">
    <property type="entry name" value="PRC-barrel domain"/>
    <property type="match status" value="1"/>
</dbReference>
<organism evidence="2 3">
    <name type="scientific">Emergencia timonensis</name>
    <dbReference type="NCBI Taxonomy" id="1776384"/>
    <lineage>
        <taxon>Bacteria</taxon>
        <taxon>Bacillati</taxon>
        <taxon>Bacillota</taxon>
        <taxon>Clostridia</taxon>
        <taxon>Peptostreptococcales</taxon>
        <taxon>Anaerovoracaceae</taxon>
        <taxon>Emergencia</taxon>
    </lineage>
</organism>
<dbReference type="InterPro" id="IPR027275">
    <property type="entry name" value="PRC-brl_dom"/>
</dbReference>
<dbReference type="GeneID" id="83006596"/>
<dbReference type="NCBIfam" id="TIGR02888">
    <property type="entry name" value="spore_YlmC_YmxH"/>
    <property type="match status" value="1"/>
</dbReference>
<dbReference type="Proteomes" id="UP000284841">
    <property type="component" value="Unassembled WGS sequence"/>
</dbReference>
<proteinExistence type="predicted"/>
<dbReference type="SUPFAM" id="SSF50346">
    <property type="entry name" value="PRC-barrel domain"/>
    <property type="match status" value="1"/>
</dbReference>
<dbReference type="InterPro" id="IPR014238">
    <property type="entry name" value="Spore_YlmC/YmxH"/>
</dbReference>
<dbReference type="EMBL" id="QRMS01000002">
    <property type="protein sequence ID" value="RHJ88668.1"/>
    <property type="molecule type" value="Genomic_DNA"/>
</dbReference>
<evidence type="ECO:0000259" key="1">
    <source>
        <dbReference type="Pfam" id="PF05239"/>
    </source>
</evidence>
<dbReference type="STRING" id="1776384.GCA_900086585_04331"/>
<dbReference type="Pfam" id="PF05239">
    <property type="entry name" value="PRC"/>
    <property type="match status" value="1"/>
</dbReference>
<accession>A0A415E4X6</accession>
<dbReference type="PANTHER" id="PTHR40061">
    <property type="entry name" value="SPORULATION PROTEIN YLMC-RELATED"/>
    <property type="match status" value="1"/>
</dbReference>
<evidence type="ECO:0000313" key="3">
    <source>
        <dbReference type="Proteomes" id="UP000284841"/>
    </source>
</evidence>
<keyword evidence="3" id="KW-1185">Reference proteome</keyword>
<feature type="domain" description="PRC-barrel" evidence="1">
    <location>
        <begin position="5"/>
        <end position="77"/>
    </location>
</feature>